<organism evidence="3 4">
    <name type="scientific">Euplotes crassus</name>
    <dbReference type="NCBI Taxonomy" id="5936"/>
    <lineage>
        <taxon>Eukaryota</taxon>
        <taxon>Sar</taxon>
        <taxon>Alveolata</taxon>
        <taxon>Ciliophora</taxon>
        <taxon>Intramacronucleata</taxon>
        <taxon>Spirotrichea</taxon>
        <taxon>Hypotrichia</taxon>
        <taxon>Euplotida</taxon>
        <taxon>Euplotidae</taxon>
        <taxon>Moneuplotes</taxon>
    </lineage>
</organism>
<dbReference type="AlphaFoldDB" id="A0AAD1X0N2"/>
<evidence type="ECO:0000256" key="2">
    <source>
        <dbReference type="SAM" id="MobiDB-lite"/>
    </source>
</evidence>
<protein>
    <recommendedName>
        <fullName evidence="5">CCDC81 HU domain-containing protein</fullName>
    </recommendedName>
</protein>
<dbReference type="EMBL" id="CAMPGE010000022">
    <property type="protein sequence ID" value="CAI2358738.1"/>
    <property type="molecule type" value="Genomic_DNA"/>
</dbReference>
<evidence type="ECO:0000256" key="1">
    <source>
        <dbReference type="SAM" id="Coils"/>
    </source>
</evidence>
<evidence type="ECO:0008006" key="5">
    <source>
        <dbReference type="Google" id="ProtNLM"/>
    </source>
</evidence>
<keyword evidence="1" id="KW-0175">Coiled coil</keyword>
<keyword evidence="4" id="KW-1185">Reference proteome</keyword>
<evidence type="ECO:0000313" key="4">
    <source>
        <dbReference type="Proteomes" id="UP001295684"/>
    </source>
</evidence>
<reference evidence="3" key="1">
    <citation type="submission" date="2023-07" db="EMBL/GenBank/DDBJ databases">
        <authorList>
            <consortium name="AG Swart"/>
            <person name="Singh M."/>
            <person name="Singh A."/>
            <person name="Seah K."/>
            <person name="Emmerich C."/>
        </authorList>
    </citation>
    <scope>NUCLEOTIDE SEQUENCE</scope>
    <source>
        <strain evidence="3">DP1</strain>
    </source>
</reference>
<feature type="coiled-coil region" evidence="1">
    <location>
        <begin position="301"/>
        <end position="367"/>
    </location>
</feature>
<name>A0AAD1X0N2_EUPCR</name>
<accession>A0AAD1X0N2</accession>
<comment type="caution">
    <text evidence="3">The sequence shown here is derived from an EMBL/GenBank/DDBJ whole genome shotgun (WGS) entry which is preliminary data.</text>
</comment>
<dbReference type="Proteomes" id="UP001295684">
    <property type="component" value="Unassembled WGS sequence"/>
</dbReference>
<feature type="compositionally biased region" description="Polar residues" evidence="2">
    <location>
        <begin position="427"/>
        <end position="445"/>
    </location>
</feature>
<feature type="region of interest" description="Disordered" evidence="2">
    <location>
        <begin position="229"/>
        <end position="259"/>
    </location>
</feature>
<gene>
    <name evidence="3" type="ORF">ECRASSUSDP1_LOCUS21</name>
</gene>
<evidence type="ECO:0000313" key="3">
    <source>
        <dbReference type="EMBL" id="CAI2358738.1"/>
    </source>
</evidence>
<sequence length="651" mass="76765">MDIAKICYISSKKTATEAVEGHKEELRLHRKVWSGFTKYIRSQCDKKQKYFSCPFIGKFGPVPDQDSETKRYRFVPSVDFIESASFKYEENDYNLSPFVDLKSEKVVVMSPSSIAQVCDTTKTKVIEVLKAIFATIIELSKSDKQLCLDLKIGFLNVEQSRRLYFSNTQDQSNTNNKNMNNLTADNISTVPRSIGPNSVYSYKSNFSTMRSVKTPMTVGKSSVRSKMSSKWSLFRRNNPKSQVRRPDDHYSYQSGNQLNYTSPVQVSTPDKPYPHLANFIKKQTEYRFGKRMGKAENLTQKNVMEEQLKQIHEKNFKEQEEDLKQREEELKEYLSLANDNEIEAMKKIELINKRKEFLKDIEDLKKQKALKYELERANSREYEYNYFPFTHGDNIERKRKMITEEMKNQMKEHYKNKKTEFLEDALSQKSSSKQSNHRSLSNSTGDVFLKPHKQHYLRHINAEQQEDTNKKALKKYEEELMKQNMRKGHRPASQTKALPQISALTIEDQKLQDRERHLAKMKEMKKVLGEQFREKEEQRLQEFLDRKRVQSTSFGPQEDDEFRQILYKQRTDKIKMLGKEIKNQIDSKKMVYDASKNMQMEVEKHQNKNINKFLADEALDAKQRKEKKIKENLKNWDQQQKAKAILENISI</sequence>
<proteinExistence type="predicted"/>
<feature type="region of interest" description="Disordered" evidence="2">
    <location>
        <begin position="425"/>
        <end position="448"/>
    </location>
</feature>